<dbReference type="OrthoDB" id="9787760at2"/>
<dbReference type="Proteomes" id="UP000001364">
    <property type="component" value="Chromosome"/>
</dbReference>
<proteinExistence type="predicted"/>
<gene>
    <name evidence="3" type="ordered locus">CCNA_00637</name>
</gene>
<dbReference type="EMBL" id="CP001340">
    <property type="protein sequence ID" value="ACL94102.1"/>
    <property type="molecule type" value="Genomic_DNA"/>
</dbReference>
<evidence type="ECO:0000313" key="4">
    <source>
        <dbReference type="Proteomes" id="UP000001364"/>
    </source>
</evidence>
<keyword evidence="1" id="KW-0732">Signal</keyword>
<protein>
    <submittedName>
        <fullName evidence="3">Tetratricopeptide repeat family protein</fullName>
    </submittedName>
</protein>
<organism evidence="3 4">
    <name type="scientific">Caulobacter vibrioides (strain NA1000 / CB15N)</name>
    <name type="common">Caulobacter crescentus</name>
    <dbReference type="NCBI Taxonomy" id="565050"/>
    <lineage>
        <taxon>Bacteria</taxon>
        <taxon>Pseudomonadati</taxon>
        <taxon>Pseudomonadota</taxon>
        <taxon>Alphaproteobacteria</taxon>
        <taxon>Caulobacterales</taxon>
        <taxon>Caulobacteraceae</taxon>
        <taxon>Caulobacter</taxon>
    </lineage>
</organism>
<dbReference type="AlphaFoldDB" id="A0A0H3C7F7"/>
<accession>A0A0H3C7F7</accession>
<feature type="signal peptide" evidence="1">
    <location>
        <begin position="1"/>
        <end position="41"/>
    </location>
</feature>
<dbReference type="Pfam" id="PF12770">
    <property type="entry name" value="CHAT"/>
    <property type="match status" value="1"/>
</dbReference>
<dbReference type="KEGG" id="ccs:CCNA_00637"/>
<name>A0A0H3C7F7_CAUVN</name>
<dbReference type="PATRIC" id="fig|565050.3.peg.630"/>
<feature type="domain" description="CHAT" evidence="2">
    <location>
        <begin position="671"/>
        <end position="998"/>
    </location>
</feature>
<evidence type="ECO:0000259" key="2">
    <source>
        <dbReference type="Pfam" id="PF12770"/>
    </source>
</evidence>
<evidence type="ECO:0000256" key="1">
    <source>
        <dbReference type="SAM" id="SignalP"/>
    </source>
</evidence>
<dbReference type="InterPro" id="IPR024983">
    <property type="entry name" value="CHAT_dom"/>
</dbReference>
<dbReference type="RefSeq" id="WP_010918488.1">
    <property type="nucleotide sequence ID" value="NC_011916.1"/>
</dbReference>
<reference evidence="3 4" key="1">
    <citation type="journal article" date="2010" name="J. Bacteriol.">
        <title>The genetic basis of laboratory adaptation in Caulobacter crescentus.</title>
        <authorList>
            <person name="Marks M.E."/>
            <person name="Castro-Rojas C.M."/>
            <person name="Teiling C."/>
            <person name="Du L."/>
            <person name="Kapatral V."/>
            <person name="Walunas T.L."/>
            <person name="Crosson S."/>
        </authorList>
    </citation>
    <scope>NUCLEOTIDE SEQUENCE [LARGE SCALE GENOMIC DNA]</scope>
    <source>
        <strain evidence="4">NA1000 / CB15N</strain>
    </source>
</reference>
<feature type="chain" id="PRO_5002605769" evidence="1">
    <location>
        <begin position="42"/>
        <end position="1004"/>
    </location>
</feature>
<dbReference type="GeneID" id="7330036"/>
<keyword evidence="4" id="KW-1185">Reference proteome</keyword>
<evidence type="ECO:0000313" key="3">
    <source>
        <dbReference type="EMBL" id="ACL94102.1"/>
    </source>
</evidence>
<dbReference type="RefSeq" id="YP_002516010.1">
    <property type="nucleotide sequence ID" value="NC_011916.1"/>
</dbReference>
<dbReference type="SMR" id="A0A0H3C7F7"/>
<sequence length="1004" mass="105520">MDRIPDGGAPVIGLRSPVKALVAALMLGGSLLCAASGAATAAPKKDFQLGQNSEAQACRAVLRFDVPPGVDAADIYCGAWETPSGRVMVFPDRTRALAALKLLCDGVGQAVRDPDFSDLNQIACSRQESGPRRFGLIASHGRSVAVGAAFPSDWPSLLAAAKVMSGTISTKAVGSAAAATAGQDQIQTAYPQGAPGQAASAKYELVRRRAYEHNAVWSFGSASDDFSELLRLHKAIAPEDPAGEGEILAEIALNLSNIRRFDEAAAIFDQASVNAGNDELLNAKILNYRIMDLLNRRQFDKALGFARATRKGESSDTGSAQTRLNGVRSEAQSMLAGLGEASRQDRAAILRAQRFYLAAVAARGLGKADAISDLDNALTVLNDIQQPPAWLEAQILAERAETRLNGGDYKGAESEARRGLALVATTAAGTRTEAHLWLTLEAAQVGLGVRDQALASGRRGVAIFSRQTETPGMPGDIAARHLEVLLAAYNDGSDPALAAEYFETLALVWDGAAARSAAQLAARMALSDGGAQARAYQDAERLYRAALTTQQRAQSEGASANEQEAAVRATEAAAQRLRVAEDSLRQLAPRYLELVNPKGPSADVRGVLAAKEGYLRIVLGHQAGYAALITADGVTPYRIGMSAVEIEKRVTAIRRTTSLKRGRLPDFDLRSSAELYQALLSPVAKLIDGLEILQIDAGGSLASIPFAALTRTVPSPALLAKVKAEGDYSQVDWLGRRIAMATSLGPATFVRLRQSATKRASSGSVAIYGDFRPDPGAVASRLAAERGLSESCRRDIERSLTLLDALPDTAREAQTVADIFKSAARVRLGADFTDSDFFSAPEVAQADVVLIATHGVLGLSSCFPEPALLTSLGPKGLGLIEASALLDLKLTARLVVLSACDTAGGGQLDAARSGMADGGEALSGLARGFIYAGASDVLATQWKVDSASSAAQMHAFFENAGAASQPLAKALASSQRSLYSNPETGHPFYWAAFVLIGDGASRIQ</sequence>
<dbReference type="HOGENOM" id="CLU_304184_0_0_5"/>